<keyword evidence="1" id="KW-0732">Signal</keyword>
<gene>
    <name evidence="2" type="ORF">BJ878DRAFT_501262</name>
</gene>
<evidence type="ECO:0000313" key="2">
    <source>
        <dbReference type="EMBL" id="KAG9245480.1"/>
    </source>
</evidence>
<comment type="caution">
    <text evidence="2">The sequence shown here is derived from an EMBL/GenBank/DDBJ whole genome shotgun (WGS) entry which is preliminary data.</text>
</comment>
<dbReference type="AlphaFoldDB" id="A0A9P7Z5W6"/>
<evidence type="ECO:0008006" key="4">
    <source>
        <dbReference type="Google" id="ProtNLM"/>
    </source>
</evidence>
<name>A0A9P7Z5W6_9HELO</name>
<reference evidence="2" key="1">
    <citation type="journal article" date="2021" name="IMA Fungus">
        <title>Genomic characterization of three marine fungi, including Emericellopsis atlantica sp. nov. with signatures of a generalist lifestyle and marine biomass degradation.</title>
        <authorList>
            <person name="Hagestad O.C."/>
            <person name="Hou L."/>
            <person name="Andersen J.H."/>
            <person name="Hansen E.H."/>
            <person name="Altermark B."/>
            <person name="Li C."/>
            <person name="Kuhnert E."/>
            <person name="Cox R.J."/>
            <person name="Crous P.W."/>
            <person name="Spatafora J.W."/>
            <person name="Lail K."/>
            <person name="Amirebrahimi M."/>
            <person name="Lipzen A."/>
            <person name="Pangilinan J."/>
            <person name="Andreopoulos W."/>
            <person name="Hayes R.D."/>
            <person name="Ng V."/>
            <person name="Grigoriev I.V."/>
            <person name="Jackson S.A."/>
            <person name="Sutton T.D.S."/>
            <person name="Dobson A.D.W."/>
            <person name="Rama T."/>
        </authorList>
    </citation>
    <scope>NUCLEOTIDE SEQUENCE</scope>
    <source>
        <strain evidence="2">TRa3180A</strain>
    </source>
</reference>
<dbReference type="Proteomes" id="UP000887226">
    <property type="component" value="Unassembled WGS sequence"/>
</dbReference>
<feature type="chain" id="PRO_5040253099" description="Secreted protein" evidence="1">
    <location>
        <begin position="18"/>
        <end position="97"/>
    </location>
</feature>
<protein>
    <recommendedName>
        <fullName evidence="4">Secreted protein</fullName>
    </recommendedName>
</protein>
<organism evidence="2 3">
    <name type="scientific">Calycina marina</name>
    <dbReference type="NCBI Taxonomy" id="1763456"/>
    <lineage>
        <taxon>Eukaryota</taxon>
        <taxon>Fungi</taxon>
        <taxon>Dikarya</taxon>
        <taxon>Ascomycota</taxon>
        <taxon>Pezizomycotina</taxon>
        <taxon>Leotiomycetes</taxon>
        <taxon>Helotiales</taxon>
        <taxon>Pezizellaceae</taxon>
        <taxon>Calycina</taxon>
    </lineage>
</organism>
<feature type="signal peptide" evidence="1">
    <location>
        <begin position="1"/>
        <end position="17"/>
    </location>
</feature>
<evidence type="ECO:0000256" key="1">
    <source>
        <dbReference type="SAM" id="SignalP"/>
    </source>
</evidence>
<proteinExistence type="predicted"/>
<accession>A0A9P7Z5W6</accession>
<keyword evidence="3" id="KW-1185">Reference proteome</keyword>
<evidence type="ECO:0000313" key="3">
    <source>
        <dbReference type="Proteomes" id="UP000887226"/>
    </source>
</evidence>
<sequence length="97" mass="10867">MVLAYCLFMLLCDQASQRNMKDTHCKASVVLLGTPLLGLRRRIGNVLQEGLMWFQPGFHLRMTRPSDQTNSLSKYTPRRKIGALRGEETVDGENGAG</sequence>
<dbReference type="EMBL" id="MU253845">
    <property type="protein sequence ID" value="KAG9245480.1"/>
    <property type="molecule type" value="Genomic_DNA"/>
</dbReference>